<evidence type="ECO:0000256" key="2">
    <source>
        <dbReference type="ARBA" id="ARBA00004167"/>
    </source>
</evidence>
<evidence type="ECO:0000256" key="12">
    <source>
        <dbReference type="ARBA" id="ARBA00023136"/>
    </source>
</evidence>
<evidence type="ECO:0000313" key="17">
    <source>
        <dbReference type="EMBL" id="KAK9940821.1"/>
    </source>
</evidence>
<dbReference type="GO" id="GO:0008270">
    <property type="term" value="F:zinc ion binding"/>
    <property type="evidence" value="ECO:0007669"/>
    <property type="project" value="UniProtKB-KW"/>
</dbReference>
<keyword evidence="5" id="KW-0808">Transferase</keyword>
<keyword evidence="11 15" id="KW-1133">Transmembrane helix</keyword>
<name>A0AAW1XWH3_RUBAR</name>
<feature type="domain" description="RING-type" evidence="16">
    <location>
        <begin position="129"/>
        <end position="171"/>
    </location>
</feature>
<evidence type="ECO:0000256" key="1">
    <source>
        <dbReference type="ARBA" id="ARBA00000900"/>
    </source>
</evidence>
<evidence type="ECO:0000256" key="7">
    <source>
        <dbReference type="ARBA" id="ARBA00022723"/>
    </source>
</evidence>
<evidence type="ECO:0000256" key="8">
    <source>
        <dbReference type="ARBA" id="ARBA00022771"/>
    </source>
</evidence>
<dbReference type="CDD" id="cd16461">
    <property type="entry name" value="RING-H2_EL5-like"/>
    <property type="match status" value="1"/>
</dbReference>
<dbReference type="SUPFAM" id="SSF57850">
    <property type="entry name" value="RING/U-box"/>
    <property type="match status" value="1"/>
</dbReference>
<dbReference type="Pfam" id="PF13639">
    <property type="entry name" value="zf-RING_2"/>
    <property type="match status" value="1"/>
</dbReference>
<dbReference type="PANTHER" id="PTHR46913:SF1">
    <property type="entry name" value="RING-H2 FINGER PROTEIN ATL16"/>
    <property type="match status" value="1"/>
</dbReference>
<evidence type="ECO:0000256" key="15">
    <source>
        <dbReference type="SAM" id="Phobius"/>
    </source>
</evidence>
<accession>A0AAW1XWH3</accession>
<evidence type="ECO:0000313" key="18">
    <source>
        <dbReference type="Proteomes" id="UP001457282"/>
    </source>
</evidence>
<dbReference type="PANTHER" id="PTHR46913">
    <property type="entry name" value="RING-H2 FINGER PROTEIN ATL16"/>
    <property type="match status" value="1"/>
</dbReference>
<protein>
    <recommendedName>
        <fullName evidence="4">RING-type E3 ubiquitin transferase</fullName>
        <ecNumber evidence="4">2.3.2.27</ecNumber>
    </recommendedName>
</protein>
<keyword evidence="6 15" id="KW-0812">Transmembrane</keyword>
<evidence type="ECO:0000259" key="16">
    <source>
        <dbReference type="PROSITE" id="PS50089"/>
    </source>
</evidence>
<dbReference type="InterPro" id="IPR044600">
    <property type="entry name" value="ATL1/ATL16-like"/>
</dbReference>
<organism evidence="17 18">
    <name type="scientific">Rubus argutus</name>
    <name type="common">Southern blackberry</name>
    <dbReference type="NCBI Taxonomy" id="59490"/>
    <lineage>
        <taxon>Eukaryota</taxon>
        <taxon>Viridiplantae</taxon>
        <taxon>Streptophyta</taxon>
        <taxon>Embryophyta</taxon>
        <taxon>Tracheophyta</taxon>
        <taxon>Spermatophyta</taxon>
        <taxon>Magnoliopsida</taxon>
        <taxon>eudicotyledons</taxon>
        <taxon>Gunneridae</taxon>
        <taxon>Pentapetalae</taxon>
        <taxon>rosids</taxon>
        <taxon>fabids</taxon>
        <taxon>Rosales</taxon>
        <taxon>Rosaceae</taxon>
        <taxon>Rosoideae</taxon>
        <taxon>Rosoideae incertae sedis</taxon>
        <taxon>Rubus</taxon>
    </lineage>
</organism>
<evidence type="ECO:0000256" key="5">
    <source>
        <dbReference type="ARBA" id="ARBA00022679"/>
    </source>
</evidence>
<comment type="subcellular location">
    <subcellularLocation>
        <location evidence="2">Membrane</location>
        <topology evidence="2">Single-pass membrane protein</topology>
    </subcellularLocation>
</comment>
<dbReference type="EMBL" id="JBEDUW010000003">
    <property type="protein sequence ID" value="KAK9940821.1"/>
    <property type="molecule type" value="Genomic_DNA"/>
</dbReference>
<dbReference type="AlphaFoldDB" id="A0AAW1XWH3"/>
<dbReference type="Proteomes" id="UP001457282">
    <property type="component" value="Unassembled WGS sequence"/>
</dbReference>
<dbReference type="InterPro" id="IPR001841">
    <property type="entry name" value="Znf_RING"/>
</dbReference>
<evidence type="ECO:0000256" key="6">
    <source>
        <dbReference type="ARBA" id="ARBA00022692"/>
    </source>
</evidence>
<evidence type="ECO:0000256" key="4">
    <source>
        <dbReference type="ARBA" id="ARBA00012483"/>
    </source>
</evidence>
<dbReference type="SMART" id="SM00184">
    <property type="entry name" value="RING"/>
    <property type="match status" value="1"/>
</dbReference>
<dbReference type="Gene3D" id="3.30.40.10">
    <property type="entry name" value="Zinc/RING finger domain, C3HC4 (zinc finger)"/>
    <property type="match status" value="1"/>
</dbReference>
<proteinExistence type="inferred from homology"/>
<dbReference type="InterPro" id="IPR013083">
    <property type="entry name" value="Znf_RING/FYVE/PHD"/>
</dbReference>
<keyword evidence="8 14" id="KW-0863">Zinc-finger</keyword>
<comment type="caution">
    <text evidence="17">The sequence shown here is derived from an EMBL/GenBank/DDBJ whole genome shotgun (WGS) entry which is preliminary data.</text>
</comment>
<keyword evidence="9" id="KW-0833">Ubl conjugation pathway</keyword>
<reference evidence="17 18" key="1">
    <citation type="journal article" date="2023" name="G3 (Bethesda)">
        <title>A chromosome-length genome assembly and annotation of blackberry (Rubus argutus, cv. 'Hillquist').</title>
        <authorList>
            <person name="Bruna T."/>
            <person name="Aryal R."/>
            <person name="Dudchenko O."/>
            <person name="Sargent D.J."/>
            <person name="Mead D."/>
            <person name="Buti M."/>
            <person name="Cavallini A."/>
            <person name="Hytonen T."/>
            <person name="Andres J."/>
            <person name="Pham M."/>
            <person name="Weisz D."/>
            <person name="Mascagni F."/>
            <person name="Usai G."/>
            <person name="Natali L."/>
            <person name="Bassil N."/>
            <person name="Fernandez G.E."/>
            <person name="Lomsadze A."/>
            <person name="Armour M."/>
            <person name="Olukolu B."/>
            <person name="Poorten T."/>
            <person name="Britton C."/>
            <person name="Davik J."/>
            <person name="Ashrafi H."/>
            <person name="Aiden E.L."/>
            <person name="Borodovsky M."/>
            <person name="Worthington M."/>
        </authorList>
    </citation>
    <scope>NUCLEOTIDE SEQUENCE [LARGE SCALE GENOMIC DNA]</scope>
    <source>
        <strain evidence="17">PI 553951</strain>
    </source>
</reference>
<evidence type="ECO:0000256" key="9">
    <source>
        <dbReference type="ARBA" id="ARBA00022786"/>
    </source>
</evidence>
<dbReference type="PROSITE" id="PS50089">
    <property type="entry name" value="ZF_RING_2"/>
    <property type="match status" value="1"/>
</dbReference>
<keyword evidence="18" id="KW-1185">Reference proteome</keyword>
<keyword evidence="10" id="KW-0862">Zinc</keyword>
<evidence type="ECO:0000256" key="14">
    <source>
        <dbReference type="PROSITE-ProRule" id="PRU00175"/>
    </source>
</evidence>
<comment type="similarity">
    <text evidence="13">Belongs to the RING-type zinc finger family. ATL subfamily.</text>
</comment>
<dbReference type="GO" id="GO:0016020">
    <property type="term" value="C:membrane"/>
    <property type="evidence" value="ECO:0007669"/>
    <property type="project" value="UniProtKB-SubCell"/>
</dbReference>
<sequence>MLSFNPTQTANQTTNPLKHLIGTIFSYDGNVMLAALVSLLLVILFVLLLHVYAKWFLAQAHHRRRGSMAVSRRVLGPNRFQHFHTFTFDPTTNNLSSNAPKGLDPSTISTIPLFVYKSDEEDFHKHPECVICLSPFEDDDVGRNLPKCGHCFHVECIDMWLHSHMSCPICRAPVVVPVQSDQAKAETSSVVGEESAEGTVVIEVSDSGYVENRHDIVEESSTDSVSDESSSSLLMVGCSLKRMLSRNRPESKVFPSTNGSDASA</sequence>
<dbReference type="GO" id="GO:0016567">
    <property type="term" value="P:protein ubiquitination"/>
    <property type="evidence" value="ECO:0007669"/>
    <property type="project" value="InterPro"/>
</dbReference>
<gene>
    <name evidence="17" type="ORF">M0R45_017462</name>
</gene>
<evidence type="ECO:0000256" key="10">
    <source>
        <dbReference type="ARBA" id="ARBA00022833"/>
    </source>
</evidence>
<comment type="pathway">
    <text evidence="3">Protein modification; protein ubiquitination.</text>
</comment>
<feature type="transmembrane region" description="Helical" evidence="15">
    <location>
        <begin position="31"/>
        <end position="57"/>
    </location>
</feature>
<comment type="catalytic activity">
    <reaction evidence="1">
        <text>S-ubiquitinyl-[E2 ubiquitin-conjugating enzyme]-L-cysteine + [acceptor protein]-L-lysine = [E2 ubiquitin-conjugating enzyme]-L-cysteine + N(6)-ubiquitinyl-[acceptor protein]-L-lysine.</text>
        <dbReference type="EC" id="2.3.2.27"/>
    </reaction>
</comment>
<dbReference type="EC" id="2.3.2.27" evidence="4"/>
<dbReference type="GO" id="GO:0061630">
    <property type="term" value="F:ubiquitin protein ligase activity"/>
    <property type="evidence" value="ECO:0007669"/>
    <property type="project" value="UniProtKB-EC"/>
</dbReference>
<evidence type="ECO:0000256" key="13">
    <source>
        <dbReference type="ARBA" id="ARBA00024209"/>
    </source>
</evidence>
<keyword evidence="12 15" id="KW-0472">Membrane</keyword>
<evidence type="ECO:0000256" key="3">
    <source>
        <dbReference type="ARBA" id="ARBA00004906"/>
    </source>
</evidence>
<evidence type="ECO:0000256" key="11">
    <source>
        <dbReference type="ARBA" id="ARBA00022989"/>
    </source>
</evidence>
<dbReference type="FunFam" id="3.30.40.10:FF:000609">
    <property type="entry name" value="RING-H2 finger protein ATL1"/>
    <property type="match status" value="1"/>
</dbReference>
<keyword evidence="7" id="KW-0479">Metal-binding</keyword>